<dbReference type="EMBL" id="JARJLR010000233">
    <property type="protein sequence ID" value="MDF3842695.1"/>
    <property type="molecule type" value="Genomic_DNA"/>
</dbReference>
<organism evidence="1 2">
    <name type="scientific">Pseudomonas citronellolis</name>
    <dbReference type="NCBI Taxonomy" id="53408"/>
    <lineage>
        <taxon>Bacteria</taxon>
        <taxon>Pseudomonadati</taxon>
        <taxon>Pseudomonadota</taxon>
        <taxon>Gammaproteobacteria</taxon>
        <taxon>Pseudomonadales</taxon>
        <taxon>Pseudomonadaceae</taxon>
        <taxon>Pseudomonas</taxon>
    </lineage>
</organism>
<proteinExistence type="predicted"/>
<name>A0AAW6P7P5_9PSED</name>
<gene>
    <name evidence="1" type="ORF">P3W55_13345</name>
</gene>
<comment type="caution">
    <text evidence="1">The sequence shown here is derived from an EMBL/GenBank/DDBJ whole genome shotgun (WGS) entry which is preliminary data.</text>
</comment>
<evidence type="ECO:0000313" key="2">
    <source>
        <dbReference type="Proteomes" id="UP001220662"/>
    </source>
</evidence>
<reference evidence="1" key="1">
    <citation type="submission" date="2023-03" db="EMBL/GenBank/DDBJ databases">
        <title>Draft assemblies of triclosan tolerant bacteria isolated from returned activated sludge.</title>
        <authorList>
            <person name="Van Hamelsveld S."/>
        </authorList>
    </citation>
    <scope>NUCLEOTIDE SEQUENCE</scope>
    <source>
        <strain evidence="1">GW210015_S63</strain>
    </source>
</reference>
<dbReference type="InterPro" id="IPR020518">
    <property type="entry name" value="Tscrpt_reg_PrtN"/>
</dbReference>
<dbReference type="AlphaFoldDB" id="A0AAW6P7P5"/>
<protein>
    <submittedName>
        <fullName evidence="1">Pyocin activator PrtN family protein</fullName>
    </submittedName>
</protein>
<dbReference type="Pfam" id="PF11112">
    <property type="entry name" value="PyocinActivator"/>
    <property type="match status" value="1"/>
</dbReference>
<accession>A0AAW6P7P5</accession>
<evidence type="ECO:0000313" key="1">
    <source>
        <dbReference type="EMBL" id="MDF3842695.1"/>
    </source>
</evidence>
<dbReference type="GO" id="GO:0006355">
    <property type="term" value="P:regulation of DNA-templated transcription"/>
    <property type="evidence" value="ECO:0007669"/>
    <property type="project" value="InterPro"/>
</dbReference>
<dbReference type="RefSeq" id="WP_276214668.1">
    <property type="nucleotide sequence ID" value="NZ_JARJLR010000233.1"/>
</dbReference>
<sequence>MTQRPDQQSALRLPLAPRRETVDLVYRTFGDLMIPLEALRERYFRNLNKENFGKALKEGRIALPVTTLDDSAKALQYVEAHQLAAYIEQRAYLADEDLARRIHPQQEHTTHAQAE</sequence>
<dbReference type="Proteomes" id="UP001220662">
    <property type="component" value="Unassembled WGS sequence"/>
</dbReference>